<gene>
    <name evidence="4" type="ORF">LCGC14_1098680</name>
</gene>
<dbReference type="SUPFAM" id="SSF51395">
    <property type="entry name" value="FMN-linked oxidoreductases"/>
    <property type="match status" value="1"/>
</dbReference>
<dbReference type="InterPro" id="IPR051799">
    <property type="entry name" value="NADH_flavin_oxidoreductase"/>
</dbReference>
<comment type="caution">
    <text evidence="4">The sequence shown here is derived from an EMBL/GenBank/DDBJ whole genome shotgun (WGS) entry which is preliminary data.</text>
</comment>
<evidence type="ECO:0000313" key="4">
    <source>
        <dbReference type="EMBL" id="KKN04317.1"/>
    </source>
</evidence>
<dbReference type="Gene3D" id="3.20.20.70">
    <property type="entry name" value="Aldolase class I"/>
    <property type="match status" value="1"/>
</dbReference>
<accession>A0A0F9MY34</accession>
<dbReference type="GO" id="GO:0016491">
    <property type="term" value="F:oxidoreductase activity"/>
    <property type="evidence" value="ECO:0007669"/>
    <property type="project" value="UniProtKB-KW"/>
</dbReference>
<dbReference type="InterPro" id="IPR013785">
    <property type="entry name" value="Aldolase_TIM"/>
</dbReference>
<dbReference type="EMBL" id="LAZR01004934">
    <property type="protein sequence ID" value="KKN04317.1"/>
    <property type="molecule type" value="Genomic_DNA"/>
</dbReference>
<evidence type="ECO:0000259" key="3">
    <source>
        <dbReference type="Pfam" id="PF00724"/>
    </source>
</evidence>
<keyword evidence="1" id="KW-0285">Flavoprotein</keyword>
<reference evidence="4" key="1">
    <citation type="journal article" date="2015" name="Nature">
        <title>Complex archaea that bridge the gap between prokaryotes and eukaryotes.</title>
        <authorList>
            <person name="Spang A."/>
            <person name="Saw J.H."/>
            <person name="Jorgensen S.L."/>
            <person name="Zaremba-Niedzwiedzka K."/>
            <person name="Martijn J."/>
            <person name="Lind A.E."/>
            <person name="van Eijk R."/>
            <person name="Schleper C."/>
            <person name="Guy L."/>
            <person name="Ettema T.J."/>
        </authorList>
    </citation>
    <scope>NUCLEOTIDE SEQUENCE</scope>
</reference>
<feature type="domain" description="NADH:flavin oxidoreductase/NADH oxidase N-terminal" evidence="3">
    <location>
        <begin position="2"/>
        <end position="247"/>
    </location>
</feature>
<dbReference type="Pfam" id="PF00724">
    <property type="entry name" value="Oxidored_FMN"/>
    <property type="match status" value="1"/>
</dbReference>
<evidence type="ECO:0000256" key="2">
    <source>
        <dbReference type="ARBA" id="ARBA00023002"/>
    </source>
</evidence>
<dbReference type="PANTHER" id="PTHR43656">
    <property type="entry name" value="BINDING OXIDOREDUCTASE, PUTATIVE (AFU_ORTHOLOGUE AFUA_2G08260)-RELATED"/>
    <property type="match status" value="1"/>
</dbReference>
<name>A0A0F9MY34_9ZZZZ</name>
<dbReference type="GO" id="GO:0010181">
    <property type="term" value="F:FMN binding"/>
    <property type="evidence" value="ECO:0007669"/>
    <property type="project" value="InterPro"/>
</dbReference>
<dbReference type="AlphaFoldDB" id="A0A0F9MY34"/>
<organism evidence="4">
    <name type="scientific">marine sediment metagenome</name>
    <dbReference type="NCBI Taxonomy" id="412755"/>
    <lineage>
        <taxon>unclassified sequences</taxon>
        <taxon>metagenomes</taxon>
        <taxon>ecological metagenomes</taxon>
    </lineage>
</organism>
<dbReference type="InterPro" id="IPR001155">
    <property type="entry name" value="OxRdtase_FMN_N"/>
</dbReference>
<dbReference type="PANTHER" id="PTHR43656:SF2">
    <property type="entry name" value="BINDING OXIDOREDUCTASE, PUTATIVE (AFU_ORTHOLOGUE AFUA_2G08260)-RELATED"/>
    <property type="match status" value="1"/>
</dbReference>
<keyword evidence="2" id="KW-0560">Oxidoreductase</keyword>
<protein>
    <recommendedName>
        <fullName evidence="3">NADH:flavin oxidoreductase/NADH oxidase N-terminal domain-containing protein</fullName>
    </recommendedName>
</protein>
<evidence type="ECO:0000256" key="1">
    <source>
        <dbReference type="ARBA" id="ARBA00022630"/>
    </source>
</evidence>
<proteinExistence type="predicted"/>
<sequence length="409" mass="46740">MIFTPCNINSVCLKNRLIKTAVGDFSAEPNGYCSESYTRYLEQFARGGVALICMAPAAIRPDFRVNHYQLSISSREAADSCRSLVDRIHTYRAKIFIFPDYANEVIVRFISSVIEPEPSKRREAFKNMQRWITSLLQVHEIIKIINLYKEAITRAKQAGFDGVFLNVSFGSLLQTMSSSTFNQRKDQWGGSLRKRLKILKEILRICKNLDFPVMVRWNLKDYGSEGLTLDESLEACQLLQAYGADALELPAFLSIESTIALNKDIEQRESLPLTETADLVDYYRVMHAFAQNSFLLKRQKDIELPLEYVWGHAYFNVRPIKNLLRIPVSLLGGVRSLKTAEKILSNGITDFISLARTLIYDPAQCRGFEEGTSFYSPCISCNYCMNEMLFSLRDPSRPYLHYCRARGNS</sequence>